<dbReference type="AlphaFoldDB" id="A0A6J4I485"/>
<name>A0A6J4I485_9PROT</name>
<gene>
    <name evidence="2" type="ORF">AVDCRST_MAG27-1558</name>
</gene>
<feature type="non-terminal residue" evidence="2">
    <location>
        <position position="84"/>
    </location>
</feature>
<proteinExistence type="predicted"/>
<feature type="compositionally biased region" description="Basic and acidic residues" evidence="1">
    <location>
        <begin position="1"/>
        <end position="10"/>
    </location>
</feature>
<feature type="compositionally biased region" description="Basic and acidic residues" evidence="1">
    <location>
        <begin position="56"/>
        <end position="72"/>
    </location>
</feature>
<feature type="non-terminal residue" evidence="2">
    <location>
        <position position="1"/>
    </location>
</feature>
<protein>
    <submittedName>
        <fullName evidence="2">Uncharacterized protein</fullName>
    </submittedName>
</protein>
<feature type="compositionally biased region" description="Basic residues" evidence="1">
    <location>
        <begin position="17"/>
        <end position="26"/>
    </location>
</feature>
<dbReference type="EMBL" id="CADCTD010000063">
    <property type="protein sequence ID" value="CAA9241816.1"/>
    <property type="molecule type" value="Genomic_DNA"/>
</dbReference>
<evidence type="ECO:0000313" key="2">
    <source>
        <dbReference type="EMBL" id="CAA9241816.1"/>
    </source>
</evidence>
<reference evidence="2" key="1">
    <citation type="submission" date="2020-02" db="EMBL/GenBank/DDBJ databases">
        <authorList>
            <person name="Meier V. D."/>
        </authorList>
    </citation>
    <scope>NUCLEOTIDE SEQUENCE</scope>
    <source>
        <strain evidence="2">AVDCRST_MAG27</strain>
    </source>
</reference>
<accession>A0A6J4I485</accession>
<sequence length="84" mass="9333">ARHFRPDQMRDGPCLPRRPRHGGHHSRALRDAFHLGSVRPDGEILSRAGPGYRPLRGRDAADRARGEGHLHAPDIQRLLGHAGL</sequence>
<feature type="region of interest" description="Disordered" evidence="1">
    <location>
        <begin position="1"/>
        <end position="26"/>
    </location>
</feature>
<organism evidence="2">
    <name type="scientific">uncultured Craurococcus sp</name>
    <dbReference type="NCBI Taxonomy" id="1135998"/>
    <lineage>
        <taxon>Bacteria</taxon>
        <taxon>Pseudomonadati</taxon>
        <taxon>Pseudomonadota</taxon>
        <taxon>Alphaproteobacteria</taxon>
        <taxon>Acetobacterales</taxon>
        <taxon>Acetobacteraceae</taxon>
        <taxon>Craurococcus</taxon>
        <taxon>environmental samples</taxon>
    </lineage>
</organism>
<evidence type="ECO:0000256" key="1">
    <source>
        <dbReference type="SAM" id="MobiDB-lite"/>
    </source>
</evidence>
<feature type="region of interest" description="Disordered" evidence="1">
    <location>
        <begin position="40"/>
        <end position="72"/>
    </location>
</feature>